<evidence type="ECO:0000256" key="5">
    <source>
        <dbReference type="ARBA" id="ARBA00022989"/>
    </source>
</evidence>
<feature type="transmembrane region" description="Helical" evidence="8">
    <location>
        <begin position="349"/>
        <end position="372"/>
    </location>
</feature>
<dbReference type="AlphaFoldDB" id="A0A9N9UR85"/>
<dbReference type="GO" id="GO:0016020">
    <property type="term" value="C:membrane"/>
    <property type="evidence" value="ECO:0007669"/>
    <property type="project" value="UniProtKB-SubCell"/>
</dbReference>
<dbReference type="Proteomes" id="UP000754883">
    <property type="component" value="Unassembled WGS sequence"/>
</dbReference>
<comment type="caution">
    <text evidence="10">The sequence shown here is derived from an EMBL/GenBank/DDBJ whole genome shotgun (WGS) entry which is preliminary data.</text>
</comment>
<feature type="transmembrane region" description="Helical" evidence="8">
    <location>
        <begin position="74"/>
        <end position="91"/>
    </location>
</feature>
<reference evidence="11" key="1">
    <citation type="submission" date="2019-06" db="EMBL/GenBank/DDBJ databases">
        <authorList>
            <person name="Broberg M."/>
        </authorList>
    </citation>
    <scope>NUCLEOTIDE SEQUENCE [LARGE SCALE GENOMIC DNA]</scope>
</reference>
<feature type="transmembrane region" description="Helical" evidence="8">
    <location>
        <begin position="161"/>
        <end position="182"/>
    </location>
</feature>
<feature type="transmembrane region" description="Helical" evidence="8">
    <location>
        <begin position="194"/>
        <end position="215"/>
    </location>
</feature>
<keyword evidence="4 8" id="KW-0812">Transmembrane</keyword>
<dbReference type="InterPro" id="IPR005828">
    <property type="entry name" value="MFS_sugar_transport-like"/>
</dbReference>
<accession>A0A9N9UR85</accession>
<evidence type="ECO:0000313" key="11">
    <source>
        <dbReference type="Proteomes" id="UP000754883"/>
    </source>
</evidence>
<dbReference type="GO" id="GO:0005351">
    <property type="term" value="F:carbohydrate:proton symporter activity"/>
    <property type="evidence" value="ECO:0007669"/>
    <property type="project" value="TreeGrafter"/>
</dbReference>
<evidence type="ECO:0000256" key="6">
    <source>
        <dbReference type="ARBA" id="ARBA00023136"/>
    </source>
</evidence>
<dbReference type="PROSITE" id="PS50850">
    <property type="entry name" value="MFS"/>
    <property type="match status" value="1"/>
</dbReference>
<dbReference type="EMBL" id="CABFNO020001553">
    <property type="protein sequence ID" value="CAH0000160.1"/>
    <property type="molecule type" value="Genomic_DNA"/>
</dbReference>
<dbReference type="OrthoDB" id="6612291at2759"/>
<evidence type="ECO:0000256" key="8">
    <source>
        <dbReference type="SAM" id="Phobius"/>
    </source>
</evidence>
<name>A0A9N9UR85_9HYPO</name>
<dbReference type="InterPro" id="IPR005829">
    <property type="entry name" value="Sugar_transporter_CS"/>
</dbReference>
<dbReference type="PROSITE" id="PS00216">
    <property type="entry name" value="SUGAR_TRANSPORT_1"/>
    <property type="match status" value="1"/>
</dbReference>
<gene>
    <name evidence="10" type="ORF">CBYS24578_00002983</name>
</gene>
<keyword evidence="6 8" id="KW-0472">Membrane</keyword>
<evidence type="ECO:0000256" key="2">
    <source>
        <dbReference type="ARBA" id="ARBA00010992"/>
    </source>
</evidence>
<dbReference type="InterPro" id="IPR020846">
    <property type="entry name" value="MFS_dom"/>
</dbReference>
<evidence type="ECO:0000259" key="9">
    <source>
        <dbReference type="PROSITE" id="PS50850"/>
    </source>
</evidence>
<keyword evidence="3 7" id="KW-0813">Transport</keyword>
<feature type="transmembrane region" description="Helical" evidence="8">
    <location>
        <begin position="325"/>
        <end position="342"/>
    </location>
</feature>
<dbReference type="NCBIfam" id="TIGR00879">
    <property type="entry name" value="SP"/>
    <property type="match status" value="1"/>
</dbReference>
<dbReference type="Pfam" id="PF00083">
    <property type="entry name" value="Sugar_tr"/>
    <property type="match status" value="1"/>
</dbReference>
<dbReference type="InterPro" id="IPR003663">
    <property type="entry name" value="Sugar/inositol_transpt"/>
</dbReference>
<comment type="subcellular location">
    <subcellularLocation>
        <location evidence="1">Membrane</location>
        <topology evidence="1">Multi-pass membrane protein</topology>
    </subcellularLocation>
</comment>
<dbReference type="Gene3D" id="1.20.1250.20">
    <property type="entry name" value="MFS general substrate transporter like domains"/>
    <property type="match status" value="1"/>
</dbReference>
<dbReference type="PRINTS" id="PR00171">
    <property type="entry name" value="SUGRTRNSPORT"/>
</dbReference>
<feature type="transmembrane region" description="Helical" evidence="8">
    <location>
        <begin position="423"/>
        <end position="442"/>
    </location>
</feature>
<reference evidence="10 11" key="2">
    <citation type="submission" date="2021-10" db="EMBL/GenBank/DDBJ databases">
        <authorList>
            <person name="Piombo E."/>
        </authorList>
    </citation>
    <scope>NUCLEOTIDE SEQUENCE [LARGE SCALE GENOMIC DNA]</scope>
</reference>
<feature type="transmembrane region" description="Helical" evidence="8">
    <location>
        <begin position="31"/>
        <end position="54"/>
    </location>
</feature>
<keyword evidence="5 8" id="KW-1133">Transmembrane helix</keyword>
<sequence length="524" mass="57190">CNAVLKPQHSLFLVPTTQRRKTSTMALSPKVYQFLVCVFASIGSLLYGYDLGVIASAIASPDFISKFGDDSKEIGAVVSAFTGGAFVGAALAGPTSDRLGRKWTIMIGALIFCLGGGLQTGARTINYLYSGRAFAGVGVGFTTMIVPVYQAELCHPSIRGLVTGLQQFMLGIGALCAAWISWGTYISFHDARQWQVSLGIQIIPGAILGILILLFPESPRWLIAHGKEAEGLKILASLHAAGDETDAFVRAEFAQVQESISIDREQAAGSYMELFKDKSCLRRLFLACAMQASTQMTGVSAIQYYSVKIYAKIGISADDSLKYQAISSVLALVAQFLCMMFVDRFGRRWPLIIGNVGNGITFIIATILLAKYPPGSQEVGAGAAAWGFIVVTWLYNFCFSATSGPLSWIIPAEIFDTKTRSKGVSIGCMTSFAFNTMIGQTTSVALDDKGGIGWRWYILFIVCNFSNAIFFWAFLPETARRPLEEMRYLFTEAPWFVPTMDMSKFRTGESLERKVEEVVNKEVA</sequence>
<protein>
    <recommendedName>
        <fullName evidence="9">Major facilitator superfamily (MFS) profile domain-containing protein</fullName>
    </recommendedName>
</protein>
<evidence type="ECO:0000256" key="1">
    <source>
        <dbReference type="ARBA" id="ARBA00004141"/>
    </source>
</evidence>
<evidence type="ECO:0000256" key="7">
    <source>
        <dbReference type="RuleBase" id="RU003346"/>
    </source>
</evidence>
<organism evidence="10 11">
    <name type="scientific">Clonostachys byssicola</name>
    <dbReference type="NCBI Taxonomy" id="160290"/>
    <lineage>
        <taxon>Eukaryota</taxon>
        <taxon>Fungi</taxon>
        <taxon>Dikarya</taxon>
        <taxon>Ascomycota</taxon>
        <taxon>Pezizomycotina</taxon>
        <taxon>Sordariomycetes</taxon>
        <taxon>Hypocreomycetidae</taxon>
        <taxon>Hypocreales</taxon>
        <taxon>Bionectriaceae</taxon>
        <taxon>Clonostachys</taxon>
    </lineage>
</organism>
<evidence type="ECO:0000256" key="4">
    <source>
        <dbReference type="ARBA" id="ARBA00022692"/>
    </source>
</evidence>
<dbReference type="FunFam" id="1.20.1250.20:FF:000090">
    <property type="entry name" value="MFS sugar transporter, putative"/>
    <property type="match status" value="1"/>
</dbReference>
<dbReference type="PROSITE" id="PS00217">
    <property type="entry name" value="SUGAR_TRANSPORT_2"/>
    <property type="match status" value="1"/>
</dbReference>
<feature type="non-terminal residue" evidence="10">
    <location>
        <position position="1"/>
    </location>
</feature>
<evidence type="ECO:0000256" key="3">
    <source>
        <dbReference type="ARBA" id="ARBA00022448"/>
    </source>
</evidence>
<feature type="transmembrane region" description="Helical" evidence="8">
    <location>
        <begin position="103"/>
        <end position="121"/>
    </location>
</feature>
<feature type="transmembrane region" description="Helical" evidence="8">
    <location>
        <begin position="127"/>
        <end position="149"/>
    </location>
</feature>
<feature type="domain" description="Major facilitator superfamily (MFS) profile" evidence="9">
    <location>
        <begin position="36"/>
        <end position="479"/>
    </location>
</feature>
<dbReference type="SUPFAM" id="SSF103473">
    <property type="entry name" value="MFS general substrate transporter"/>
    <property type="match status" value="1"/>
</dbReference>
<dbReference type="InterPro" id="IPR050360">
    <property type="entry name" value="MFS_Sugar_Transporters"/>
</dbReference>
<dbReference type="InterPro" id="IPR036259">
    <property type="entry name" value="MFS_trans_sf"/>
</dbReference>
<comment type="similarity">
    <text evidence="2 7">Belongs to the major facilitator superfamily. Sugar transporter (TC 2.A.1.1) family.</text>
</comment>
<feature type="transmembrane region" description="Helical" evidence="8">
    <location>
        <begin position="454"/>
        <end position="475"/>
    </location>
</feature>
<evidence type="ECO:0000313" key="10">
    <source>
        <dbReference type="EMBL" id="CAH0000160.1"/>
    </source>
</evidence>
<keyword evidence="11" id="KW-1185">Reference proteome</keyword>
<feature type="transmembrane region" description="Helical" evidence="8">
    <location>
        <begin position="384"/>
        <end position="411"/>
    </location>
</feature>
<dbReference type="PANTHER" id="PTHR48022">
    <property type="entry name" value="PLASTIDIC GLUCOSE TRANSPORTER 4"/>
    <property type="match status" value="1"/>
</dbReference>
<dbReference type="PANTHER" id="PTHR48022:SF37">
    <property type="entry name" value="MAJOR FACILITATOR SUPERFAMILY (MFS) PROFILE DOMAIN-CONTAINING PROTEIN-RELATED"/>
    <property type="match status" value="1"/>
</dbReference>
<proteinExistence type="inferred from homology"/>